<dbReference type="InterPro" id="IPR019660">
    <property type="entry name" value="Put_sensory_transdc_reg_YbjN"/>
</dbReference>
<organism evidence="1 2">
    <name type="scientific">Bacillus coahuilensis p1.1.43</name>
    <dbReference type="NCBI Taxonomy" id="1150625"/>
    <lineage>
        <taxon>Bacteria</taxon>
        <taxon>Bacillati</taxon>
        <taxon>Bacillota</taxon>
        <taxon>Bacilli</taxon>
        <taxon>Bacillales</taxon>
        <taxon>Bacillaceae</taxon>
        <taxon>Bacillus</taxon>
    </lineage>
</organism>
<keyword evidence="2" id="KW-1185">Reference proteome</keyword>
<dbReference type="PATRIC" id="fig|1150625.3.peg.3271"/>
<proteinExistence type="predicted"/>
<name>A0A147K4R0_9BACI</name>
<protein>
    <recommendedName>
        <fullName evidence="3">YbjN domain-containing protein</fullName>
    </recommendedName>
</protein>
<gene>
    <name evidence="1" type="ORF">Q75_15660</name>
</gene>
<evidence type="ECO:0000313" key="2">
    <source>
        <dbReference type="Proteomes" id="UP000074108"/>
    </source>
</evidence>
<dbReference type="OrthoDB" id="1901519at2"/>
<comment type="caution">
    <text evidence="1">The sequence shown here is derived from an EMBL/GenBank/DDBJ whole genome shotgun (WGS) entry which is preliminary data.</text>
</comment>
<dbReference type="RefSeq" id="WP_059351894.1">
    <property type="nucleotide sequence ID" value="NZ_LDYG01000051.1"/>
</dbReference>
<dbReference type="AlphaFoldDB" id="A0A147K4R0"/>
<evidence type="ECO:0000313" key="1">
    <source>
        <dbReference type="EMBL" id="KUP04425.1"/>
    </source>
</evidence>
<dbReference type="Gene3D" id="3.30.1460.70">
    <property type="match status" value="1"/>
</dbReference>
<dbReference type="EMBL" id="LDYG01000051">
    <property type="protein sequence ID" value="KUP04425.1"/>
    <property type="molecule type" value="Genomic_DNA"/>
</dbReference>
<evidence type="ECO:0008006" key="3">
    <source>
        <dbReference type="Google" id="ProtNLM"/>
    </source>
</evidence>
<accession>A0A147K4R0</accession>
<reference evidence="1 2" key="1">
    <citation type="journal article" date="2016" name="Front. Microbiol.">
        <title>Microevolution Analysis of Bacillus coahuilensis Unveils Differences in Phosphorus Acquisition Strategies and Their Regulation.</title>
        <authorList>
            <person name="Gomez-Lunar Z."/>
            <person name="Hernandez-Gonzalez I."/>
            <person name="Rodriguez-Torres M.D."/>
            <person name="Souza V."/>
            <person name="Olmedo-Alvarez G."/>
        </authorList>
    </citation>
    <scope>NUCLEOTIDE SEQUENCE [LARGE SCALE GENOMIC DNA]</scope>
    <source>
        <strain evidence="2">p1.1.43</strain>
    </source>
</reference>
<dbReference type="Proteomes" id="UP000074108">
    <property type="component" value="Unassembled WGS sequence"/>
</dbReference>
<dbReference type="Pfam" id="PF10722">
    <property type="entry name" value="YbjN"/>
    <property type="match status" value="1"/>
</dbReference>
<sequence length="139" mass="15948">MSNVAVFRNYLQSRDIYMEEVQEESGGVFFRTRQGFDNGGSVVIVAAFNELQDIVDLQILGLASITNPLKKESVHNLLNELNFNYRFSKFLEVEGNISAQYSIHLGDKVLDAEFLMDTLLMLLRSAEENYPKFMKLQWA</sequence>